<keyword evidence="1" id="KW-0472">Membrane</keyword>
<gene>
    <name evidence="2" type="ORF">K4G66_19270</name>
</gene>
<evidence type="ECO:0000256" key="1">
    <source>
        <dbReference type="SAM" id="Phobius"/>
    </source>
</evidence>
<feature type="transmembrane region" description="Helical" evidence="1">
    <location>
        <begin position="264"/>
        <end position="295"/>
    </location>
</feature>
<keyword evidence="1" id="KW-1133">Transmembrane helix</keyword>
<evidence type="ECO:0000313" key="2">
    <source>
        <dbReference type="EMBL" id="WKN34518.1"/>
    </source>
</evidence>
<dbReference type="EMBL" id="CP120682">
    <property type="protein sequence ID" value="WKN34518.1"/>
    <property type="molecule type" value="Genomic_DNA"/>
</dbReference>
<keyword evidence="1" id="KW-0812">Transmembrane</keyword>
<dbReference type="AlphaFoldDB" id="A0AA49GJN0"/>
<reference evidence="2" key="2">
    <citation type="journal article" date="2024" name="Antonie Van Leeuwenhoek">
        <title>Roseihalotalea indica gen. nov., sp. nov., a halophilic Bacteroidetes from mesopelagic Southwest Indian Ocean with higher carbohydrate metabolic potential.</title>
        <authorList>
            <person name="Chen B."/>
            <person name="Zhang M."/>
            <person name="Lin D."/>
            <person name="Ye J."/>
            <person name="Tang K."/>
        </authorList>
    </citation>
    <scope>NUCLEOTIDE SEQUENCE</scope>
    <source>
        <strain evidence="2">TK19036</strain>
    </source>
</reference>
<dbReference type="InterPro" id="IPR036280">
    <property type="entry name" value="Multihaem_cyt_sf"/>
</dbReference>
<proteinExistence type="predicted"/>
<feature type="transmembrane region" description="Helical" evidence="1">
    <location>
        <begin position="217"/>
        <end position="244"/>
    </location>
</feature>
<feature type="transmembrane region" description="Helical" evidence="1">
    <location>
        <begin position="77"/>
        <end position="107"/>
    </location>
</feature>
<dbReference type="SUPFAM" id="SSF48695">
    <property type="entry name" value="Multiheme cytochromes"/>
    <property type="match status" value="1"/>
</dbReference>
<accession>A0AA49GJN0</accession>
<protein>
    <recommendedName>
        <fullName evidence="3">Transmembrane protein</fullName>
    </recommendedName>
</protein>
<evidence type="ECO:0008006" key="3">
    <source>
        <dbReference type="Google" id="ProtNLM"/>
    </source>
</evidence>
<sequence length="317" mass="36038">MSALTFVGTSGAIEPALASQAQNLLDTEGVSVIPALAIGAITFWAAGLNRRSKENLYQSDEDDDLGVQKLLYYAEDVWAFFGPLVLLLYPVLVLVLTGIVLLLLYWFKRRAEAKEEKAKIACTNCHELIYSTALACQSCNQSNQNPSAIDFFGQIKAKPVRDRDEHAYKLVEKKRCPVCANRFQEHHVHQSCGTCGHELMQDDRFATRYIGRIDRRVLKVLVITFLFSLIPIIGLIPAIIYYRIQLVAPFRLYIPRMRNMGLRWGLRIFHFALIAFQWAPGFGGFVAPIMAFTSYRMYRNSFKRQLFSKSMDIAGHD</sequence>
<name>A0AA49GJN0_9BACT</name>
<reference evidence="2" key="1">
    <citation type="journal article" date="2023" name="Comput. Struct. Biotechnol. J.">
        <title>Discovery of a novel marine Bacteroidetes with a rich repertoire of carbohydrate-active enzymes.</title>
        <authorList>
            <person name="Chen B."/>
            <person name="Liu G."/>
            <person name="Chen Q."/>
            <person name="Wang H."/>
            <person name="Liu L."/>
            <person name="Tang K."/>
        </authorList>
    </citation>
    <scope>NUCLEOTIDE SEQUENCE</scope>
    <source>
        <strain evidence="2">TK19036</strain>
    </source>
</reference>
<organism evidence="2">
    <name type="scientific">Roseihalotalea indica</name>
    <dbReference type="NCBI Taxonomy" id="2867963"/>
    <lineage>
        <taxon>Bacteria</taxon>
        <taxon>Pseudomonadati</taxon>
        <taxon>Bacteroidota</taxon>
        <taxon>Cytophagia</taxon>
        <taxon>Cytophagales</taxon>
        <taxon>Catalimonadaceae</taxon>
        <taxon>Roseihalotalea</taxon>
    </lineage>
</organism>